<keyword evidence="8" id="KW-0472">Membrane</keyword>
<organism evidence="10">
    <name type="scientific">termite gut metagenome</name>
    <dbReference type="NCBI Taxonomy" id="433724"/>
    <lineage>
        <taxon>unclassified sequences</taxon>
        <taxon>metagenomes</taxon>
        <taxon>organismal metagenomes</taxon>
    </lineage>
</organism>
<dbReference type="AlphaFoldDB" id="A0A5J4S1U7"/>
<dbReference type="InterPro" id="IPR003439">
    <property type="entry name" value="ABC_transporter-like_ATP-bd"/>
</dbReference>
<keyword evidence="3" id="KW-1003">Cell membrane</keyword>
<dbReference type="Gene3D" id="3.40.50.300">
    <property type="entry name" value="P-loop containing nucleotide triphosphate hydrolases"/>
    <property type="match status" value="1"/>
</dbReference>
<dbReference type="CDD" id="cd03214">
    <property type="entry name" value="ABC_Iron-Siderophores_B12_Hemin"/>
    <property type="match status" value="1"/>
</dbReference>
<proteinExistence type="predicted"/>
<dbReference type="GO" id="GO:0016887">
    <property type="term" value="F:ATP hydrolysis activity"/>
    <property type="evidence" value="ECO:0007669"/>
    <property type="project" value="InterPro"/>
</dbReference>
<evidence type="ECO:0000256" key="6">
    <source>
        <dbReference type="ARBA" id="ARBA00023004"/>
    </source>
</evidence>
<protein>
    <submittedName>
        <fullName evidence="10">Iron complex transport system ATP-binding protein</fullName>
    </submittedName>
</protein>
<gene>
    <name evidence="10" type="ORF">EZS27_012668</name>
</gene>
<keyword evidence="5 10" id="KW-0067">ATP-binding</keyword>
<dbReference type="GO" id="GO:0006811">
    <property type="term" value="P:monoatomic ion transport"/>
    <property type="evidence" value="ECO:0007669"/>
    <property type="project" value="UniProtKB-KW"/>
</dbReference>
<evidence type="ECO:0000256" key="1">
    <source>
        <dbReference type="ARBA" id="ARBA00004202"/>
    </source>
</evidence>
<comment type="subcellular location">
    <subcellularLocation>
        <location evidence="1">Cell membrane</location>
        <topology evidence="1">Peripheral membrane protein</topology>
    </subcellularLocation>
</comment>
<dbReference type="FunFam" id="3.40.50.300:FF:000134">
    <property type="entry name" value="Iron-enterobactin ABC transporter ATP-binding protein"/>
    <property type="match status" value="1"/>
</dbReference>
<dbReference type="GO" id="GO:0005886">
    <property type="term" value="C:plasma membrane"/>
    <property type="evidence" value="ECO:0007669"/>
    <property type="project" value="UniProtKB-SubCell"/>
</dbReference>
<dbReference type="InterPro" id="IPR003593">
    <property type="entry name" value="AAA+_ATPase"/>
</dbReference>
<keyword evidence="2" id="KW-0813">Transport</keyword>
<dbReference type="PROSITE" id="PS50893">
    <property type="entry name" value="ABC_TRANSPORTER_2"/>
    <property type="match status" value="1"/>
</dbReference>
<keyword evidence="7" id="KW-0406">Ion transport</keyword>
<evidence type="ECO:0000259" key="9">
    <source>
        <dbReference type="PROSITE" id="PS50893"/>
    </source>
</evidence>
<dbReference type="SMART" id="SM00382">
    <property type="entry name" value="AAA"/>
    <property type="match status" value="1"/>
</dbReference>
<evidence type="ECO:0000256" key="3">
    <source>
        <dbReference type="ARBA" id="ARBA00022475"/>
    </source>
</evidence>
<dbReference type="GO" id="GO:0005524">
    <property type="term" value="F:ATP binding"/>
    <property type="evidence" value="ECO:0007669"/>
    <property type="project" value="UniProtKB-KW"/>
</dbReference>
<sequence length="332" mass="37069">MYKIKTIDIKNLSIGYASKKNTRIVAKAITSTVFSGELTCLLGANGIGKSTLLRTLSAFQPKLAGEIIIQGKEIEKYSEKELATVISMVLTEKPDIRNMTVYELTSLGRAPYTGFWGTLDEEDKKIVENALAWVKIGNLSHREVHTLSDGERQKVMIAKALAQETPVVLLDEPTAFLDFPSKVEIMQLLHTLSRQTNKTIFLSTHDLELALQIADKIWLMDTQAGMRTGTPEDLALDGSLSRFFARKGIIFDCETGLLRMENDFDRQIKLTGCGQRYTMVRKALSRNGVMASPDADSECRIEITDNGITVYRSEQMPVSVLTVEELLNEVVR</sequence>
<evidence type="ECO:0000256" key="2">
    <source>
        <dbReference type="ARBA" id="ARBA00022448"/>
    </source>
</evidence>
<dbReference type="PANTHER" id="PTHR42771:SF2">
    <property type="entry name" value="IRON(3+)-HYDROXAMATE IMPORT ATP-BINDING PROTEIN FHUC"/>
    <property type="match status" value="1"/>
</dbReference>
<evidence type="ECO:0000256" key="4">
    <source>
        <dbReference type="ARBA" id="ARBA00022741"/>
    </source>
</evidence>
<evidence type="ECO:0000256" key="8">
    <source>
        <dbReference type="ARBA" id="ARBA00023136"/>
    </source>
</evidence>
<dbReference type="Pfam" id="PF00005">
    <property type="entry name" value="ABC_tran"/>
    <property type="match status" value="1"/>
</dbReference>
<evidence type="ECO:0000256" key="5">
    <source>
        <dbReference type="ARBA" id="ARBA00022840"/>
    </source>
</evidence>
<comment type="caution">
    <text evidence="10">The sequence shown here is derived from an EMBL/GenBank/DDBJ whole genome shotgun (WGS) entry which is preliminary data.</text>
</comment>
<dbReference type="InterPro" id="IPR051535">
    <property type="entry name" value="Siderophore_ABC-ATPase"/>
</dbReference>
<dbReference type="InterPro" id="IPR027417">
    <property type="entry name" value="P-loop_NTPase"/>
</dbReference>
<dbReference type="EMBL" id="SNRY01000539">
    <property type="protein sequence ID" value="KAA6339400.1"/>
    <property type="molecule type" value="Genomic_DNA"/>
</dbReference>
<reference evidence="10" key="1">
    <citation type="submission" date="2019-03" db="EMBL/GenBank/DDBJ databases">
        <title>Single cell metagenomics reveals metabolic interactions within the superorganism composed of flagellate Streblomastix strix and complex community of Bacteroidetes bacteria on its surface.</title>
        <authorList>
            <person name="Treitli S.C."/>
            <person name="Kolisko M."/>
            <person name="Husnik F."/>
            <person name="Keeling P."/>
            <person name="Hampl V."/>
        </authorList>
    </citation>
    <scope>NUCLEOTIDE SEQUENCE</scope>
    <source>
        <strain evidence="10">STM</strain>
    </source>
</reference>
<evidence type="ECO:0000313" key="10">
    <source>
        <dbReference type="EMBL" id="KAA6339400.1"/>
    </source>
</evidence>
<dbReference type="PANTHER" id="PTHR42771">
    <property type="entry name" value="IRON(3+)-HYDROXAMATE IMPORT ATP-BINDING PROTEIN FHUC"/>
    <property type="match status" value="1"/>
</dbReference>
<feature type="domain" description="ABC transporter" evidence="9">
    <location>
        <begin position="4"/>
        <end position="247"/>
    </location>
</feature>
<keyword evidence="6" id="KW-0408">Iron</keyword>
<evidence type="ECO:0000256" key="7">
    <source>
        <dbReference type="ARBA" id="ARBA00023065"/>
    </source>
</evidence>
<accession>A0A5J4S1U7</accession>
<keyword evidence="4" id="KW-0547">Nucleotide-binding</keyword>
<dbReference type="SUPFAM" id="SSF52540">
    <property type="entry name" value="P-loop containing nucleoside triphosphate hydrolases"/>
    <property type="match status" value="1"/>
</dbReference>
<name>A0A5J4S1U7_9ZZZZ</name>